<evidence type="ECO:0000313" key="3">
    <source>
        <dbReference type="EMBL" id="KOM48631.1"/>
    </source>
</evidence>
<reference evidence="4" key="1">
    <citation type="journal article" date="2015" name="Proc. Natl. Acad. Sci. U.S.A.">
        <title>Genome sequencing of adzuki bean (Vigna angularis) provides insight into high starch and low fat accumulation and domestication.</title>
        <authorList>
            <person name="Yang K."/>
            <person name="Tian Z."/>
            <person name="Chen C."/>
            <person name="Luo L."/>
            <person name="Zhao B."/>
            <person name="Wang Z."/>
            <person name="Yu L."/>
            <person name="Li Y."/>
            <person name="Sun Y."/>
            <person name="Li W."/>
            <person name="Chen Y."/>
            <person name="Li Y."/>
            <person name="Zhang Y."/>
            <person name="Ai D."/>
            <person name="Zhao J."/>
            <person name="Shang C."/>
            <person name="Ma Y."/>
            <person name="Wu B."/>
            <person name="Wang M."/>
            <person name="Gao L."/>
            <person name="Sun D."/>
            <person name="Zhang P."/>
            <person name="Guo F."/>
            <person name="Wang W."/>
            <person name="Li Y."/>
            <person name="Wang J."/>
            <person name="Varshney R.K."/>
            <person name="Wang J."/>
            <person name="Ling H.Q."/>
            <person name="Wan P."/>
        </authorList>
    </citation>
    <scope>NUCLEOTIDE SEQUENCE</scope>
    <source>
        <strain evidence="4">cv. Jingnong 6</strain>
    </source>
</reference>
<feature type="region of interest" description="Disordered" evidence="1">
    <location>
        <begin position="32"/>
        <end position="63"/>
    </location>
</feature>
<dbReference type="PANTHER" id="PTHR33018">
    <property type="entry name" value="OS10G0338966 PROTEIN-RELATED"/>
    <property type="match status" value="1"/>
</dbReference>
<name>A0A0L9V110_PHAAN</name>
<dbReference type="PANTHER" id="PTHR33018:SF34">
    <property type="entry name" value="OS02G0472350 PROTEIN"/>
    <property type="match status" value="1"/>
</dbReference>
<sequence>MTQEITKKVRVELYDEVAEMVARQFQQRYEDYGNRPPPSPVAEHVVPPTGRSGKGSCSAAGALGDDMDDTRPCQLYILSDTRTTLVARGTVYETATVVNGVQLAEDEFKVTVDEVVVPDAVLPVPTHEFFTVEEAFKSFVAWPRHLVGDVSDPRYMFDVSNKKGFNDVYGFIDPSMTHEINKFDDIQTYITTCFEMGKEIYFLPYIVGTEAKSGRLFASPEYTSVQEPLSIG</sequence>
<feature type="domain" description="DUF8039" evidence="2">
    <location>
        <begin position="65"/>
        <end position="147"/>
    </location>
</feature>
<dbReference type="Gramene" id="KOM48631">
    <property type="protein sequence ID" value="KOM48631"/>
    <property type="gene ID" value="LR48_Vigan07g233500"/>
</dbReference>
<dbReference type="EMBL" id="CM003377">
    <property type="protein sequence ID" value="KOM48631.1"/>
    <property type="molecule type" value="Genomic_DNA"/>
</dbReference>
<evidence type="ECO:0000259" key="2">
    <source>
        <dbReference type="Pfam" id="PF26133"/>
    </source>
</evidence>
<dbReference type="Pfam" id="PF26133">
    <property type="entry name" value="DUF8039"/>
    <property type="match status" value="1"/>
</dbReference>
<evidence type="ECO:0000313" key="4">
    <source>
        <dbReference type="Proteomes" id="UP000053144"/>
    </source>
</evidence>
<accession>A0A0L9V110</accession>
<dbReference type="InterPro" id="IPR058352">
    <property type="entry name" value="DUF8039"/>
</dbReference>
<dbReference type="Proteomes" id="UP000053144">
    <property type="component" value="Chromosome 7"/>
</dbReference>
<organism evidence="3 4">
    <name type="scientific">Phaseolus angularis</name>
    <name type="common">Azuki bean</name>
    <name type="synonym">Vigna angularis</name>
    <dbReference type="NCBI Taxonomy" id="3914"/>
    <lineage>
        <taxon>Eukaryota</taxon>
        <taxon>Viridiplantae</taxon>
        <taxon>Streptophyta</taxon>
        <taxon>Embryophyta</taxon>
        <taxon>Tracheophyta</taxon>
        <taxon>Spermatophyta</taxon>
        <taxon>Magnoliopsida</taxon>
        <taxon>eudicotyledons</taxon>
        <taxon>Gunneridae</taxon>
        <taxon>Pentapetalae</taxon>
        <taxon>rosids</taxon>
        <taxon>fabids</taxon>
        <taxon>Fabales</taxon>
        <taxon>Fabaceae</taxon>
        <taxon>Papilionoideae</taxon>
        <taxon>50 kb inversion clade</taxon>
        <taxon>NPAAA clade</taxon>
        <taxon>indigoferoid/millettioid clade</taxon>
        <taxon>Phaseoleae</taxon>
        <taxon>Vigna</taxon>
    </lineage>
</organism>
<protein>
    <recommendedName>
        <fullName evidence="2">DUF8039 domain-containing protein</fullName>
    </recommendedName>
</protein>
<dbReference type="AlphaFoldDB" id="A0A0L9V110"/>
<gene>
    <name evidence="3" type="ORF">LR48_Vigan07g233500</name>
</gene>
<evidence type="ECO:0000256" key="1">
    <source>
        <dbReference type="SAM" id="MobiDB-lite"/>
    </source>
</evidence>
<proteinExistence type="predicted"/>